<dbReference type="InterPro" id="IPR025427">
    <property type="entry name" value="DUF4160"/>
</dbReference>
<reference key="1">
    <citation type="submission" date="2009-07" db="EMBL/GenBank/DDBJ databases">
        <authorList>
            <person name="Genoscope - CEA"/>
        </authorList>
    </citation>
    <scope>NUCLEOTIDE SEQUENCE</scope>
    <source>
        <strain>3As</strain>
    </source>
</reference>
<evidence type="ECO:0008006" key="3">
    <source>
        <dbReference type="Google" id="ProtNLM"/>
    </source>
</evidence>
<evidence type="ECO:0000313" key="1">
    <source>
        <dbReference type="EMBL" id="CAZ89165.1"/>
    </source>
</evidence>
<dbReference type="Proteomes" id="UP000002372">
    <property type="component" value="Chromosome"/>
</dbReference>
<dbReference type="KEGG" id="thi:THI_2544"/>
<dbReference type="AlphaFoldDB" id="D6CV46"/>
<dbReference type="eggNOG" id="ENOG5031AP1">
    <property type="taxonomic scope" value="Bacteria"/>
</dbReference>
<dbReference type="HOGENOM" id="CLU_162083_4_0_4"/>
<protein>
    <recommendedName>
        <fullName evidence="3">DUF4160 domain-containing protein</fullName>
    </recommendedName>
</protein>
<reference evidence="2" key="2">
    <citation type="journal article" date="2010" name="PLoS Genet.">
        <title>Structure, function, and evolution of the Thiomonas spp. genome.</title>
        <authorList>
            <person name="Arsene-Ploetze F."/>
            <person name="Koechler S."/>
            <person name="Marchal M."/>
            <person name="Coppee J.Y."/>
            <person name="Chandler M."/>
            <person name="Bonnefoy V."/>
            <person name="Brochier-Armanet C."/>
            <person name="Barakat M."/>
            <person name="Barbe V."/>
            <person name="Battaglia-Brunet F."/>
            <person name="Bruneel O."/>
            <person name="Bryan C.G."/>
            <person name="Cleiss-Arnold J."/>
            <person name="Cruveiller S."/>
            <person name="Erhardt M."/>
            <person name="Heinrich-Salmeron A."/>
            <person name="Hommais F."/>
            <person name="Joulian C."/>
            <person name="Krin E."/>
            <person name="Lieutaud A."/>
            <person name="Lievremont D."/>
            <person name="Michel C."/>
            <person name="Muller D."/>
            <person name="Ortet P."/>
            <person name="Proux C."/>
            <person name="Siguier P."/>
            <person name="Roche D."/>
            <person name="Rouy Z."/>
            <person name="Salvignol G."/>
            <person name="Slyemi D."/>
            <person name="Talla E."/>
            <person name="Weiss S."/>
            <person name="Weissenbach J."/>
            <person name="Medigue C."/>
            <person name="Bertin P.N."/>
        </authorList>
    </citation>
    <scope>NUCLEOTIDE SEQUENCE [LARGE SCALE GENOMIC DNA]</scope>
    <source>
        <strain evidence="2">DSM 22701 / CIP 110005 / 3As</strain>
    </source>
</reference>
<dbReference type="RefSeq" id="WP_013106453.1">
    <property type="nucleotide sequence ID" value="NC_014145.1"/>
</dbReference>
<dbReference type="OrthoDB" id="122670at2"/>
<dbReference type="Pfam" id="PF13711">
    <property type="entry name" value="DUF4160"/>
    <property type="match status" value="1"/>
</dbReference>
<proteinExistence type="predicted"/>
<dbReference type="EMBL" id="FP475956">
    <property type="protein sequence ID" value="CAZ89165.1"/>
    <property type="molecule type" value="Genomic_DNA"/>
</dbReference>
<accession>D6CV46</accession>
<gene>
    <name evidence="1" type="ordered locus">THI_2544</name>
</gene>
<evidence type="ECO:0000313" key="2">
    <source>
        <dbReference type="Proteomes" id="UP000002372"/>
    </source>
</evidence>
<name>D6CV46_THIA3</name>
<sequence>MGTVLRIGAWRVMIYTQDHRPSHVHVVSGAGRAKILLNCPDGPAVPEHARGMDAAILRRLVREIENELTRLCNAWRETHGNF</sequence>
<organism evidence="1 2">
    <name type="scientific">Thiomonas arsenitoxydans (strain DSM 22701 / CIP 110005 / 3As)</name>
    <dbReference type="NCBI Taxonomy" id="426114"/>
    <lineage>
        <taxon>Bacteria</taxon>
        <taxon>Pseudomonadati</taxon>
        <taxon>Pseudomonadota</taxon>
        <taxon>Betaproteobacteria</taxon>
        <taxon>Burkholderiales</taxon>
        <taxon>Thiomonas</taxon>
    </lineage>
</organism>